<dbReference type="OrthoDB" id="3987021at2"/>
<dbReference type="InterPro" id="IPR045306">
    <property type="entry name" value="SDH-like"/>
</dbReference>
<dbReference type="InterPro" id="IPR036291">
    <property type="entry name" value="NAD(P)-bd_dom_sf"/>
</dbReference>
<accession>A0A073AZ95</accession>
<evidence type="ECO:0000256" key="4">
    <source>
        <dbReference type="ARBA" id="ARBA00022833"/>
    </source>
</evidence>
<sequence length="342" mass="36279">MTAETMRAAVLRGIKDIVVEQRPTPVPGPREVLVEVRSVGTCGSDTHYYEHGRIGDFVVEGPLVLGHEASGVVVARGSEAEKHRIGQRVAIEPGMPCLSCPQCRTGRYNLCPRMRFFATPPVDGAFCEYVAVHEEFVYPVPDSLSDDAAGLIEPLSVGVWACQKARVSPGSRVLITGAGPVGLITAQTARAFGASEVAITDVNPHRLRLAAELADAVTVNVAEQPLSEAGLEPEVLLECSGVPKAAAEAIRTVGRAGRVVLVGMGGDELPLPLSHVQNFEIELTGVFRYANTWPTAISLAASGKVDLDRLVTHHFGLDEVEQALTASAQDPTAVKSVVVPSR</sequence>
<gene>
    <name evidence="9" type="ORF">GU90_08545</name>
</gene>
<dbReference type="Gene3D" id="3.90.180.10">
    <property type="entry name" value="Medium-chain alcohol dehydrogenases, catalytic domain"/>
    <property type="match status" value="1"/>
</dbReference>
<dbReference type="AlphaFoldDB" id="A0A073AZ95"/>
<evidence type="ECO:0000256" key="3">
    <source>
        <dbReference type="ARBA" id="ARBA00022723"/>
    </source>
</evidence>
<dbReference type="eggNOG" id="COG1063">
    <property type="taxonomic scope" value="Bacteria"/>
</dbReference>
<dbReference type="InterPro" id="IPR002328">
    <property type="entry name" value="ADH_Zn_CS"/>
</dbReference>
<dbReference type="SMART" id="SM00829">
    <property type="entry name" value="PKS_ER"/>
    <property type="match status" value="1"/>
</dbReference>
<name>A0A073AZ95_9PSEU</name>
<dbReference type="Pfam" id="PF00107">
    <property type="entry name" value="ADH_zinc_N"/>
    <property type="match status" value="1"/>
</dbReference>
<evidence type="ECO:0000256" key="1">
    <source>
        <dbReference type="ARBA" id="ARBA00001947"/>
    </source>
</evidence>
<dbReference type="PROSITE" id="PS00059">
    <property type="entry name" value="ADH_ZINC"/>
    <property type="match status" value="1"/>
</dbReference>
<dbReference type="PANTHER" id="PTHR43161:SF9">
    <property type="entry name" value="SORBITOL DEHYDROGENASE"/>
    <property type="match status" value="1"/>
</dbReference>
<dbReference type="Pfam" id="PF08240">
    <property type="entry name" value="ADH_N"/>
    <property type="match status" value="1"/>
</dbReference>
<comment type="caution">
    <text evidence="9">The sequence shown here is derived from an EMBL/GenBank/DDBJ whole genome shotgun (WGS) entry which is preliminary data.</text>
</comment>
<keyword evidence="6" id="KW-0520">NAD</keyword>
<dbReference type="EMBL" id="JNVU01000022">
    <property type="protein sequence ID" value="KEI44695.1"/>
    <property type="molecule type" value="Genomic_DNA"/>
</dbReference>
<dbReference type="FunFam" id="3.40.50.720:FF:000068">
    <property type="entry name" value="Sorbitol dehydrogenase"/>
    <property type="match status" value="1"/>
</dbReference>
<keyword evidence="10" id="KW-1185">Reference proteome</keyword>
<evidence type="ECO:0000313" key="10">
    <source>
        <dbReference type="Proteomes" id="UP000031419"/>
    </source>
</evidence>
<dbReference type="GO" id="GO:0008270">
    <property type="term" value="F:zinc ion binding"/>
    <property type="evidence" value="ECO:0007669"/>
    <property type="project" value="InterPro"/>
</dbReference>
<evidence type="ECO:0000256" key="7">
    <source>
        <dbReference type="RuleBase" id="RU361277"/>
    </source>
</evidence>
<dbReference type="GO" id="GO:0016616">
    <property type="term" value="F:oxidoreductase activity, acting on the CH-OH group of donors, NAD or NADP as acceptor"/>
    <property type="evidence" value="ECO:0007669"/>
    <property type="project" value="InterPro"/>
</dbReference>
<proteinExistence type="inferred from homology"/>
<dbReference type="SUPFAM" id="SSF50129">
    <property type="entry name" value="GroES-like"/>
    <property type="match status" value="1"/>
</dbReference>
<dbReference type="Proteomes" id="UP000031419">
    <property type="component" value="Unassembled WGS sequence"/>
</dbReference>
<dbReference type="SUPFAM" id="SSF51735">
    <property type="entry name" value="NAD(P)-binding Rossmann-fold domains"/>
    <property type="match status" value="1"/>
</dbReference>
<dbReference type="PANTHER" id="PTHR43161">
    <property type="entry name" value="SORBITOL DEHYDROGENASE"/>
    <property type="match status" value="1"/>
</dbReference>
<feature type="domain" description="Enoyl reductase (ER)" evidence="8">
    <location>
        <begin position="12"/>
        <end position="338"/>
    </location>
</feature>
<evidence type="ECO:0000256" key="6">
    <source>
        <dbReference type="ARBA" id="ARBA00023027"/>
    </source>
</evidence>
<dbReference type="InterPro" id="IPR013154">
    <property type="entry name" value="ADH-like_N"/>
</dbReference>
<organism evidence="9 10">
    <name type="scientific">Saccharopolyspora rectivirgula</name>
    <dbReference type="NCBI Taxonomy" id="28042"/>
    <lineage>
        <taxon>Bacteria</taxon>
        <taxon>Bacillati</taxon>
        <taxon>Actinomycetota</taxon>
        <taxon>Actinomycetes</taxon>
        <taxon>Pseudonocardiales</taxon>
        <taxon>Pseudonocardiaceae</taxon>
        <taxon>Saccharopolyspora</taxon>
    </lineage>
</organism>
<comment type="similarity">
    <text evidence="2 7">Belongs to the zinc-containing alcohol dehydrogenase family.</text>
</comment>
<evidence type="ECO:0000259" key="8">
    <source>
        <dbReference type="SMART" id="SM00829"/>
    </source>
</evidence>
<comment type="cofactor">
    <cofactor evidence="1 7">
        <name>Zn(2+)</name>
        <dbReference type="ChEBI" id="CHEBI:29105"/>
    </cofactor>
</comment>
<keyword evidence="4 7" id="KW-0862">Zinc</keyword>
<keyword evidence="5" id="KW-0560">Oxidoreductase</keyword>
<keyword evidence="3 7" id="KW-0479">Metal-binding</keyword>
<dbReference type="STRING" id="28042.GU90_08545"/>
<dbReference type="InterPro" id="IPR020843">
    <property type="entry name" value="ER"/>
</dbReference>
<reference evidence="9 10" key="1">
    <citation type="submission" date="2014-06" db="EMBL/GenBank/DDBJ databases">
        <title>Saccharopolyspora rectivirgula DSM-43113 Genome sequencing.</title>
        <authorList>
            <person name="Barrera C."/>
            <person name="Millon L."/>
            <person name="Rognon B."/>
            <person name="Zaugg C."/>
            <person name="Monod M."/>
        </authorList>
    </citation>
    <scope>NUCLEOTIDE SEQUENCE [LARGE SCALE GENOMIC DNA]</scope>
    <source>
        <strain evidence="9 10">DSM 43113</strain>
    </source>
</reference>
<evidence type="ECO:0000256" key="2">
    <source>
        <dbReference type="ARBA" id="ARBA00008072"/>
    </source>
</evidence>
<evidence type="ECO:0000313" key="9">
    <source>
        <dbReference type="EMBL" id="KEI44695.1"/>
    </source>
</evidence>
<protein>
    <submittedName>
        <fullName evidence="9">Sorbitol dehydrogenase</fullName>
    </submittedName>
</protein>
<dbReference type="InterPro" id="IPR011032">
    <property type="entry name" value="GroES-like_sf"/>
</dbReference>
<dbReference type="InterPro" id="IPR013149">
    <property type="entry name" value="ADH-like_C"/>
</dbReference>
<evidence type="ECO:0000256" key="5">
    <source>
        <dbReference type="ARBA" id="ARBA00023002"/>
    </source>
</evidence>
<dbReference type="CDD" id="cd05285">
    <property type="entry name" value="sorbitol_DH"/>
    <property type="match status" value="1"/>
</dbReference>
<dbReference type="Gene3D" id="3.40.50.720">
    <property type="entry name" value="NAD(P)-binding Rossmann-like Domain"/>
    <property type="match status" value="1"/>
</dbReference>
<dbReference type="RefSeq" id="WP_029722867.1">
    <property type="nucleotide sequence ID" value="NZ_JAJUIW010000039.1"/>
</dbReference>